<dbReference type="GO" id="GO:0033786">
    <property type="term" value="F:heptose-1-phosphate adenylyltransferase activity"/>
    <property type="evidence" value="ECO:0007669"/>
    <property type="project" value="TreeGrafter"/>
</dbReference>
<dbReference type="GO" id="GO:0005829">
    <property type="term" value="C:cytosol"/>
    <property type="evidence" value="ECO:0007669"/>
    <property type="project" value="TreeGrafter"/>
</dbReference>
<dbReference type="PANTHER" id="PTHR46969">
    <property type="entry name" value="BIFUNCTIONAL PROTEIN HLDE"/>
    <property type="match status" value="1"/>
</dbReference>
<dbReference type="Pfam" id="PF00294">
    <property type="entry name" value="PfkB"/>
    <property type="match status" value="1"/>
</dbReference>
<sequence>DCAIINETELRHELRDRESSVELLMKELANTLHIQNLVVTQGSGGATFYVTESGQYHHCPAFAAKVVDKIGAGDAMLALLSCALKSGFSPDLALFMGSLAAAQSVETIGNSVPVNKVQLIKTFSHAVK</sequence>
<name>A0A382S211_9ZZZZ</name>
<reference evidence="2" key="1">
    <citation type="submission" date="2018-05" db="EMBL/GenBank/DDBJ databases">
        <authorList>
            <person name="Lanie J.A."/>
            <person name="Ng W.-L."/>
            <person name="Kazmierczak K.M."/>
            <person name="Andrzejewski T.M."/>
            <person name="Davidsen T.M."/>
            <person name="Wayne K.J."/>
            <person name="Tettelin H."/>
            <person name="Glass J.I."/>
            <person name="Rusch D."/>
            <person name="Podicherti R."/>
            <person name="Tsui H.-C.T."/>
            <person name="Winkler M.E."/>
        </authorList>
    </citation>
    <scope>NUCLEOTIDE SEQUENCE</scope>
</reference>
<proteinExistence type="predicted"/>
<feature type="domain" description="Carbohydrate kinase PfkB" evidence="1">
    <location>
        <begin position="2"/>
        <end position="113"/>
    </location>
</feature>
<evidence type="ECO:0000259" key="1">
    <source>
        <dbReference type="Pfam" id="PF00294"/>
    </source>
</evidence>
<feature type="non-terminal residue" evidence="2">
    <location>
        <position position="1"/>
    </location>
</feature>
<accession>A0A382S211</accession>
<dbReference type="GO" id="GO:0033785">
    <property type="term" value="F:heptose 7-phosphate kinase activity"/>
    <property type="evidence" value="ECO:0007669"/>
    <property type="project" value="TreeGrafter"/>
</dbReference>
<protein>
    <recommendedName>
        <fullName evidence="1">Carbohydrate kinase PfkB domain-containing protein</fullName>
    </recommendedName>
</protein>
<organism evidence="2">
    <name type="scientific">marine metagenome</name>
    <dbReference type="NCBI Taxonomy" id="408172"/>
    <lineage>
        <taxon>unclassified sequences</taxon>
        <taxon>metagenomes</taxon>
        <taxon>ecological metagenomes</taxon>
    </lineage>
</organism>
<dbReference type="Gene3D" id="3.40.1190.20">
    <property type="match status" value="1"/>
</dbReference>
<dbReference type="InterPro" id="IPR011611">
    <property type="entry name" value="PfkB_dom"/>
</dbReference>
<evidence type="ECO:0000313" key="2">
    <source>
        <dbReference type="EMBL" id="SVD03903.1"/>
    </source>
</evidence>
<dbReference type="PANTHER" id="PTHR46969:SF1">
    <property type="entry name" value="BIFUNCTIONAL PROTEIN HLDE"/>
    <property type="match status" value="1"/>
</dbReference>
<dbReference type="AlphaFoldDB" id="A0A382S211"/>
<dbReference type="SUPFAM" id="SSF53613">
    <property type="entry name" value="Ribokinase-like"/>
    <property type="match status" value="1"/>
</dbReference>
<gene>
    <name evidence="2" type="ORF">METZ01_LOCUS356757</name>
</gene>
<dbReference type="EMBL" id="UINC01125812">
    <property type="protein sequence ID" value="SVD03903.1"/>
    <property type="molecule type" value="Genomic_DNA"/>
</dbReference>
<dbReference type="InterPro" id="IPR029056">
    <property type="entry name" value="Ribokinase-like"/>
</dbReference>